<proteinExistence type="predicted"/>
<evidence type="ECO:0000313" key="3">
    <source>
        <dbReference type="EMBL" id="APH73088.1"/>
    </source>
</evidence>
<organism evidence="3 4">
    <name type="scientific">Aquibium oceanicum</name>
    <dbReference type="NCBI Taxonomy" id="1670800"/>
    <lineage>
        <taxon>Bacteria</taxon>
        <taxon>Pseudomonadati</taxon>
        <taxon>Pseudomonadota</taxon>
        <taxon>Alphaproteobacteria</taxon>
        <taxon>Hyphomicrobiales</taxon>
        <taxon>Phyllobacteriaceae</taxon>
        <taxon>Aquibium</taxon>
    </lineage>
</organism>
<dbReference type="SUPFAM" id="SSF53474">
    <property type="entry name" value="alpha/beta-Hydrolases"/>
    <property type="match status" value="1"/>
</dbReference>
<dbReference type="PRINTS" id="PR00111">
    <property type="entry name" value="ABHYDROLASE"/>
</dbReference>
<evidence type="ECO:0000313" key="4">
    <source>
        <dbReference type="Proteomes" id="UP000182840"/>
    </source>
</evidence>
<reference evidence="4" key="1">
    <citation type="submission" date="2016-11" db="EMBL/GenBank/DDBJ databases">
        <title>Mesorhizobium oceanicum sp. nov., isolated from deep seawater in South China Sea.</title>
        <authorList>
            <person name="Fu G.-Y."/>
        </authorList>
    </citation>
    <scope>NUCLEOTIDE SEQUENCE [LARGE SCALE GENOMIC DNA]</scope>
    <source>
        <strain evidence="4">B7</strain>
    </source>
</reference>
<gene>
    <name evidence="3" type="ORF">BSQ44_18205</name>
</gene>
<evidence type="ECO:0000256" key="1">
    <source>
        <dbReference type="SAM" id="MobiDB-lite"/>
    </source>
</evidence>
<dbReference type="InterPro" id="IPR000639">
    <property type="entry name" value="Epox_hydrolase-like"/>
</dbReference>
<dbReference type="Pfam" id="PF00561">
    <property type="entry name" value="Abhydrolase_1"/>
    <property type="match status" value="1"/>
</dbReference>
<dbReference type="EMBL" id="CP018171">
    <property type="protein sequence ID" value="APH73088.1"/>
    <property type="molecule type" value="Genomic_DNA"/>
</dbReference>
<dbReference type="STRING" id="1670800.BSQ44_18205"/>
<accession>A0A1L3SUN1</accession>
<dbReference type="OrthoDB" id="9799612at2"/>
<dbReference type="Gene3D" id="3.40.50.1820">
    <property type="entry name" value="alpha/beta hydrolase"/>
    <property type="match status" value="1"/>
</dbReference>
<dbReference type="GO" id="GO:0003824">
    <property type="term" value="F:catalytic activity"/>
    <property type="evidence" value="ECO:0007669"/>
    <property type="project" value="InterPro"/>
</dbReference>
<dbReference type="PANTHER" id="PTHR43689">
    <property type="entry name" value="HYDROLASE"/>
    <property type="match status" value="1"/>
</dbReference>
<name>A0A1L3SUN1_9HYPH</name>
<dbReference type="InterPro" id="IPR029058">
    <property type="entry name" value="AB_hydrolase_fold"/>
</dbReference>
<feature type="domain" description="AB hydrolase-1" evidence="2">
    <location>
        <begin position="65"/>
        <end position="309"/>
    </location>
</feature>
<dbReference type="RefSeq" id="WP_072606560.1">
    <property type="nucleotide sequence ID" value="NZ_CP018171.1"/>
</dbReference>
<dbReference type="Proteomes" id="UP000182840">
    <property type="component" value="Chromosome"/>
</dbReference>
<dbReference type="InterPro" id="IPR000073">
    <property type="entry name" value="AB_hydrolase_1"/>
</dbReference>
<dbReference type="PRINTS" id="PR00412">
    <property type="entry name" value="EPOXHYDRLASE"/>
</dbReference>
<sequence length="348" mass="37829">MSNLLRNLILFVVAAAVIAAVSFRVLAGMREQYDPVTAAGANARFAEVKGLRIHYREWGPTKGTPILLVHGTMAWSETWRDIAAPLGDAGYRVIAPDLPPFGLSDRPSSRNYSRKAQAEIIGGFADAVGLEKFVLVGHSFGGGATLEAAFTMPDRIRQLILLDVALGLGSEGDAPPLAALLRARWLRNVAVASSFTNPLAIGHGLRSFVRDKAIVTKERAAIYEWPLTLVNTTDTVGDWMMTGLYGDERASRAADRANYGDFPRRVLLIWGREDTVTPLAEGREIAGLFRDARLEVLDDVNHLPQIEKPDEVVQLVTDFLGGSPRPKPTKAKPIVSSLPLRGSVADSR</sequence>
<keyword evidence="4" id="KW-1185">Reference proteome</keyword>
<dbReference type="AlphaFoldDB" id="A0A1L3SUN1"/>
<feature type="region of interest" description="Disordered" evidence="1">
    <location>
        <begin position="320"/>
        <end position="348"/>
    </location>
</feature>
<dbReference type="PANTHER" id="PTHR43689:SF8">
    <property type="entry name" value="ALPHA_BETA-HYDROLASES SUPERFAMILY PROTEIN"/>
    <property type="match status" value="1"/>
</dbReference>
<protein>
    <recommendedName>
        <fullName evidence="2">AB hydrolase-1 domain-containing protein</fullName>
    </recommendedName>
</protein>
<dbReference type="KEGG" id="meso:BSQ44_18205"/>
<evidence type="ECO:0000259" key="2">
    <source>
        <dbReference type="Pfam" id="PF00561"/>
    </source>
</evidence>